<feature type="transmembrane region" description="Helical" evidence="2">
    <location>
        <begin position="462"/>
        <end position="480"/>
    </location>
</feature>
<organism evidence="3 5">
    <name type="scientific">Archangium gephyra</name>
    <dbReference type="NCBI Taxonomy" id="48"/>
    <lineage>
        <taxon>Bacteria</taxon>
        <taxon>Pseudomonadati</taxon>
        <taxon>Myxococcota</taxon>
        <taxon>Myxococcia</taxon>
        <taxon>Myxococcales</taxon>
        <taxon>Cystobacterineae</taxon>
        <taxon>Archangiaceae</taxon>
        <taxon>Archangium</taxon>
    </lineage>
</organism>
<proteinExistence type="predicted"/>
<feature type="transmembrane region" description="Helical" evidence="2">
    <location>
        <begin position="430"/>
        <end position="450"/>
    </location>
</feature>
<dbReference type="GO" id="GO:0005886">
    <property type="term" value="C:plasma membrane"/>
    <property type="evidence" value="ECO:0007669"/>
    <property type="project" value="TreeGrafter"/>
</dbReference>
<feature type="transmembrane region" description="Helical" evidence="2">
    <location>
        <begin position="853"/>
        <end position="870"/>
    </location>
</feature>
<dbReference type="EMBL" id="CP011509">
    <property type="protein sequence ID" value="AKJ00014.1"/>
    <property type="molecule type" value="Genomic_DNA"/>
</dbReference>
<feature type="transmembrane region" description="Helical" evidence="2">
    <location>
        <begin position="360"/>
        <end position="381"/>
    </location>
</feature>
<dbReference type="KEGG" id="age:AA314_01640"/>
<feature type="transmembrane region" description="Helical" evidence="2">
    <location>
        <begin position="882"/>
        <end position="902"/>
    </location>
</feature>
<dbReference type="AlphaFoldDB" id="A0AAC8Q313"/>
<feature type="transmembrane region" description="Helical" evidence="2">
    <location>
        <begin position="333"/>
        <end position="353"/>
    </location>
</feature>
<dbReference type="Gene3D" id="1.20.1640.10">
    <property type="entry name" value="Multidrug efflux transporter AcrB transmembrane domain"/>
    <property type="match status" value="2"/>
</dbReference>
<dbReference type="Gene3D" id="3.30.70.1440">
    <property type="entry name" value="Multidrug efflux transporter AcrB pore domain"/>
    <property type="match status" value="1"/>
</dbReference>
<dbReference type="Proteomes" id="UP000035579">
    <property type="component" value="Chromosome"/>
</dbReference>
<dbReference type="PANTHER" id="PTHR32063">
    <property type="match status" value="1"/>
</dbReference>
<sequence length="1038" mass="112016">MFLSDVSIRRPVFTAMMSFCLIVLGVMGYTRLGTDLFPDISIPVVVVNTIYKGAGPGEIETQIIKPVEDAVAGISGVDKIHSFSRENVGTVIVQFKLSANLDRSVQEVRDKVSGITNKLPQEADVPVVGRVDISAVPVLTYAASADVDSRMVRKIIEDKLKPSLAQLEGVADVRINGGDVREIQVDVDLDKARAVGVSANDIAQRIGMENLDLPAGRLQLGPTELTVRSLGQFKNVDELRQLPVAQSRTGAQVRLEEIATITDGAAERRTTARLNGADAVILEVIKQPGSNTVAVSDSVKKAMDKLVPSLGHGFQTRLLIDQSVDIRENAHEVWVALLFGGAMAVLIILMFLLDPRGTFISSLALPTSVIGTFFVMFALNYSLNQMTLLALSLAIGLLIDDAVVVREAITHRLEQGEDPVSAASNGTKDVGLAVLATTLALVAVFIPVAFMPGMVGQFLQQFGITISVAVLISLFISFTLDPMLSARLAKQRQAGVHHQENAVASAIRRFLDGSERVYSDILRWVLDHKWLTTGITVLVMVISFGAASRLGMEFISAEDRSQFIVQLILPDASSLEQTGTRVAQAEKILKGIPEVTDIYAIVGDNGDVNKARLRVIVTNKQSRQRGIQAIKDEARALLTPALPATRVNLQDLPIIDGLGGDFYPIMIRVTGPDLAKIHEESERIAQILRDIPGTADVRVDYNPPKPELAIEVDRARAKDLGVSAAAIALQMRMSIGGDVAAKLREGVDETDIRVRLSERDRATPERVRQLMIATPKGLVPVTDVAKVELRDGPSVIEHENRQRQLAIYSQLNGAALGDVAATLKAKIAEKPLSPGYSLIYDGQIKMMTEQNDAFSTAFLLAFVFIYMVLASQFESFKHPFTIMVSLPLALVGALLGLVFGGYHVSMGAMIGIILLMGLVTKNAILLVDGALQYLREGATVDEALMKAGPRRLRPILMTSAAMAIGMVPTAIGKGVGSEFRAPMAIAVIGGVITSTFLTLLVVPVVFAAMERIGFSKRPQKKDEGLPIPVSESQEQRAA</sequence>
<dbReference type="Pfam" id="PF00873">
    <property type="entry name" value="ACR_tran"/>
    <property type="match status" value="1"/>
</dbReference>
<keyword evidence="2" id="KW-0812">Transmembrane</keyword>
<reference evidence="3 5" key="1">
    <citation type="submission" date="2015-05" db="EMBL/GenBank/DDBJ databases">
        <title>Genome assembly of Archangium gephyra DSM 2261.</title>
        <authorList>
            <person name="Sharma G."/>
            <person name="Subramanian S."/>
        </authorList>
    </citation>
    <scope>NUCLEOTIDE SEQUENCE [LARGE SCALE GENOMIC DNA]</scope>
    <source>
        <strain evidence="3 5">DSM 2261</strain>
    </source>
</reference>
<protein>
    <submittedName>
        <fullName evidence="3">Cobalt-zinc-cadmium resistance protein CzcA</fullName>
    </submittedName>
    <submittedName>
        <fullName evidence="4">CzcA family heavy metal efflux pump/hydrophobe/amphiphile efflux-1 (HAE1) family protein</fullName>
    </submittedName>
</protein>
<dbReference type="PANTHER" id="PTHR32063:SF0">
    <property type="entry name" value="SWARMING MOTILITY PROTEIN SWRC"/>
    <property type="match status" value="1"/>
</dbReference>
<dbReference type="EMBL" id="QUMU01000004">
    <property type="protein sequence ID" value="REG33280.1"/>
    <property type="molecule type" value="Genomic_DNA"/>
</dbReference>
<dbReference type="SUPFAM" id="SSF82693">
    <property type="entry name" value="Multidrug efflux transporter AcrB pore domain, PN1, PN2, PC1 and PC2 subdomains"/>
    <property type="match status" value="3"/>
</dbReference>
<keyword evidence="6" id="KW-1185">Reference proteome</keyword>
<accession>A0AAC8Q313</accession>
<dbReference type="Gene3D" id="3.30.2090.10">
    <property type="entry name" value="Multidrug efflux transporter AcrB TolC docking domain, DN and DC subdomains"/>
    <property type="match status" value="2"/>
</dbReference>
<evidence type="ECO:0000256" key="1">
    <source>
        <dbReference type="SAM" id="MobiDB-lite"/>
    </source>
</evidence>
<feature type="transmembrane region" description="Helical" evidence="2">
    <location>
        <begin position="908"/>
        <end position="931"/>
    </location>
</feature>
<dbReference type="PRINTS" id="PR00702">
    <property type="entry name" value="ACRIFLAVINRP"/>
</dbReference>
<dbReference type="SUPFAM" id="SSF82866">
    <property type="entry name" value="Multidrug efflux transporter AcrB transmembrane domain"/>
    <property type="match status" value="2"/>
</dbReference>
<evidence type="ECO:0000256" key="2">
    <source>
        <dbReference type="SAM" id="Phobius"/>
    </source>
</evidence>
<feature type="transmembrane region" description="Helical" evidence="2">
    <location>
        <begin position="952"/>
        <end position="971"/>
    </location>
</feature>
<gene>
    <name evidence="3" type="ORF">AA314_01640</name>
    <name evidence="4" type="ORF">ATI61_104571</name>
</gene>
<reference evidence="4 6" key="2">
    <citation type="submission" date="2018-08" db="EMBL/GenBank/DDBJ databases">
        <title>Genomic Encyclopedia of Archaeal and Bacterial Type Strains, Phase II (KMG-II): from individual species to whole genera.</title>
        <authorList>
            <person name="Goeker M."/>
        </authorList>
    </citation>
    <scope>NUCLEOTIDE SEQUENCE [LARGE SCALE GENOMIC DNA]</scope>
    <source>
        <strain evidence="4 6">DSM 2261</strain>
    </source>
</reference>
<evidence type="ECO:0000313" key="5">
    <source>
        <dbReference type="Proteomes" id="UP000035579"/>
    </source>
</evidence>
<feature type="region of interest" description="Disordered" evidence="1">
    <location>
        <begin position="1018"/>
        <end position="1038"/>
    </location>
</feature>
<keyword evidence="2" id="KW-0472">Membrane</keyword>
<evidence type="ECO:0000313" key="3">
    <source>
        <dbReference type="EMBL" id="AKJ00014.1"/>
    </source>
</evidence>
<dbReference type="GO" id="GO:0042910">
    <property type="term" value="F:xenobiotic transmembrane transporter activity"/>
    <property type="evidence" value="ECO:0007669"/>
    <property type="project" value="TreeGrafter"/>
</dbReference>
<dbReference type="SUPFAM" id="SSF82714">
    <property type="entry name" value="Multidrug efflux transporter AcrB TolC docking domain, DN and DC subdomains"/>
    <property type="match status" value="2"/>
</dbReference>
<evidence type="ECO:0000313" key="4">
    <source>
        <dbReference type="EMBL" id="REG33280.1"/>
    </source>
</evidence>
<feature type="transmembrane region" description="Helical" evidence="2">
    <location>
        <begin position="983"/>
        <end position="1009"/>
    </location>
</feature>
<dbReference type="RefSeq" id="WP_047854945.1">
    <property type="nucleotide sequence ID" value="NZ_CP011509.1"/>
</dbReference>
<feature type="transmembrane region" description="Helical" evidence="2">
    <location>
        <begin position="530"/>
        <end position="552"/>
    </location>
</feature>
<dbReference type="InterPro" id="IPR027463">
    <property type="entry name" value="AcrB_DN_DC_subdom"/>
</dbReference>
<dbReference type="Gene3D" id="3.30.70.1320">
    <property type="entry name" value="Multidrug efflux transporter AcrB pore domain like"/>
    <property type="match status" value="1"/>
</dbReference>
<evidence type="ECO:0000313" key="6">
    <source>
        <dbReference type="Proteomes" id="UP000256345"/>
    </source>
</evidence>
<keyword evidence="2" id="KW-1133">Transmembrane helix</keyword>
<dbReference type="Proteomes" id="UP000256345">
    <property type="component" value="Unassembled WGS sequence"/>
</dbReference>
<name>A0AAC8Q313_9BACT</name>
<feature type="transmembrane region" description="Helical" evidence="2">
    <location>
        <begin position="12"/>
        <end position="32"/>
    </location>
</feature>
<dbReference type="Gene3D" id="3.30.70.1430">
    <property type="entry name" value="Multidrug efflux transporter AcrB pore domain"/>
    <property type="match status" value="2"/>
</dbReference>
<dbReference type="InterPro" id="IPR001036">
    <property type="entry name" value="Acrflvin-R"/>
</dbReference>